<evidence type="ECO:0000256" key="3">
    <source>
        <dbReference type="PROSITE-ProRule" id="PRU10133"/>
    </source>
</evidence>
<dbReference type="GeneID" id="20529559"/>
<keyword evidence="4" id="KW-0547">Nucleotide-binding</keyword>
<dbReference type="OMA" id="AEPHEDN"/>
<evidence type="ECO:0000256" key="2">
    <source>
        <dbReference type="ARBA" id="ARBA00022786"/>
    </source>
</evidence>
<dbReference type="PROSITE" id="PS50127">
    <property type="entry name" value="UBC_2"/>
    <property type="match status" value="1"/>
</dbReference>
<evidence type="ECO:0000313" key="6">
    <source>
        <dbReference type="EMBL" id="KCV68542.1"/>
    </source>
</evidence>
<feature type="domain" description="UBC core" evidence="5">
    <location>
        <begin position="3"/>
        <end position="149"/>
    </location>
</feature>
<dbReference type="PANTHER" id="PTHR24068">
    <property type="entry name" value="UBIQUITIN-CONJUGATING ENZYME E2"/>
    <property type="match status" value="1"/>
</dbReference>
<dbReference type="InterPro" id="IPR016135">
    <property type="entry name" value="UBQ-conjugating_enzyme/RWD"/>
</dbReference>
<dbReference type="Pfam" id="PF00179">
    <property type="entry name" value="UQ_con"/>
    <property type="match status" value="1"/>
</dbReference>
<dbReference type="EMBL" id="KB932208">
    <property type="protein sequence ID" value="KCV68542.1"/>
    <property type="molecule type" value="Genomic_DNA"/>
</dbReference>
<proteinExistence type="inferred from homology"/>
<reference evidence="6" key="1">
    <citation type="submission" date="2013-04" db="EMBL/GenBank/DDBJ databases">
        <title>The Genome Sequence of Fonticula alba ATCC 38817.</title>
        <authorList>
            <consortium name="The Broad Institute Genomics Platform"/>
            <person name="Russ C."/>
            <person name="Cuomo C."/>
            <person name="Burger G."/>
            <person name="Gray M.W."/>
            <person name="Holland P.W.H."/>
            <person name="King N."/>
            <person name="Lang F.B.F."/>
            <person name="Roger A.J."/>
            <person name="Ruiz-Trillo I."/>
            <person name="Brown M."/>
            <person name="Walker B."/>
            <person name="Young S."/>
            <person name="Zeng Q."/>
            <person name="Gargeya S."/>
            <person name="Fitzgerald M."/>
            <person name="Haas B."/>
            <person name="Abouelleil A."/>
            <person name="Allen A.W."/>
            <person name="Alvarado L."/>
            <person name="Arachchi H.M."/>
            <person name="Berlin A.M."/>
            <person name="Chapman S.B."/>
            <person name="Gainer-Dewar J."/>
            <person name="Goldberg J."/>
            <person name="Griggs A."/>
            <person name="Gujja S."/>
            <person name="Hansen M."/>
            <person name="Howarth C."/>
            <person name="Imamovic A."/>
            <person name="Ireland A."/>
            <person name="Larimer J."/>
            <person name="McCowan C."/>
            <person name="Murphy C."/>
            <person name="Pearson M."/>
            <person name="Poon T.W."/>
            <person name="Priest M."/>
            <person name="Roberts A."/>
            <person name="Saif S."/>
            <person name="Shea T."/>
            <person name="Sisk P."/>
            <person name="Sykes S."/>
            <person name="Wortman J."/>
            <person name="Nusbaum C."/>
            <person name="Birren B."/>
        </authorList>
    </citation>
    <scope>NUCLEOTIDE SEQUENCE [LARGE SCALE GENOMIC DNA]</scope>
    <source>
        <strain evidence="6">ATCC 38817</strain>
    </source>
</reference>
<gene>
    <name evidence="6" type="ORF">H696_04834</name>
</gene>
<evidence type="ECO:0000256" key="4">
    <source>
        <dbReference type="RuleBase" id="RU362109"/>
    </source>
</evidence>
<dbReference type="AlphaFoldDB" id="A0A058Z4W7"/>
<name>A0A058Z4W7_FONAL</name>
<keyword evidence="1" id="KW-0808">Transferase</keyword>
<accession>A0A058Z4W7</accession>
<dbReference type="RefSeq" id="XP_009496974.1">
    <property type="nucleotide sequence ID" value="XM_009498699.1"/>
</dbReference>
<dbReference type="GO" id="GO:0005524">
    <property type="term" value="F:ATP binding"/>
    <property type="evidence" value="ECO:0007669"/>
    <property type="project" value="UniProtKB-UniRule"/>
</dbReference>
<dbReference type="SMART" id="SM00212">
    <property type="entry name" value="UBCc"/>
    <property type="match status" value="1"/>
</dbReference>
<dbReference type="CDD" id="cd23813">
    <property type="entry name" value="UBCc_UBE2N"/>
    <property type="match status" value="1"/>
</dbReference>
<dbReference type="eggNOG" id="KOG0417">
    <property type="taxonomic scope" value="Eukaryota"/>
</dbReference>
<feature type="active site" description="Glycyl thioester intermediate" evidence="3">
    <location>
        <position position="87"/>
    </location>
</feature>
<dbReference type="Proteomes" id="UP000030693">
    <property type="component" value="Unassembled WGS sequence"/>
</dbReference>
<sequence>MELNTRRIITETTRLAKEPIEGITVTPRGDNFRHFDVIIEGPPQTPYEGGRFRLELFLPENYPLSPMKILFSTPIYHPNINRLGKICLDILDSKWTPALRISSVLLSIQQLLSSPNPDDPLDNTVAQHWRENLEDAHKTAREWTNKHAQE</sequence>
<dbReference type="Gene3D" id="3.10.110.10">
    <property type="entry name" value="Ubiquitin Conjugating Enzyme"/>
    <property type="match status" value="1"/>
</dbReference>
<dbReference type="FunFam" id="3.10.110.10:FF:000110">
    <property type="entry name" value="Ubiquitin-conjugating enzyme family protein"/>
    <property type="match status" value="1"/>
</dbReference>
<comment type="similarity">
    <text evidence="4">Belongs to the ubiquitin-conjugating enzyme family.</text>
</comment>
<dbReference type="PROSITE" id="PS00183">
    <property type="entry name" value="UBC_1"/>
    <property type="match status" value="1"/>
</dbReference>
<dbReference type="GO" id="GO:0016740">
    <property type="term" value="F:transferase activity"/>
    <property type="evidence" value="ECO:0007669"/>
    <property type="project" value="UniProtKB-KW"/>
</dbReference>
<evidence type="ECO:0000256" key="1">
    <source>
        <dbReference type="ARBA" id="ARBA00022679"/>
    </source>
</evidence>
<dbReference type="InterPro" id="IPR023313">
    <property type="entry name" value="UBQ-conjugating_AS"/>
</dbReference>
<dbReference type="OrthoDB" id="10252682at2759"/>
<organism evidence="6">
    <name type="scientific">Fonticula alba</name>
    <name type="common">Slime mold</name>
    <dbReference type="NCBI Taxonomy" id="691883"/>
    <lineage>
        <taxon>Eukaryota</taxon>
        <taxon>Rotosphaerida</taxon>
        <taxon>Fonticulaceae</taxon>
        <taxon>Fonticula</taxon>
    </lineage>
</organism>
<dbReference type="SUPFAM" id="SSF54495">
    <property type="entry name" value="UBC-like"/>
    <property type="match status" value="1"/>
</dbReference>
<keyword evidence="7" id="KW-1185">Reference proteome</keyword>
<keyword evidence="2 4" id="KW-0833">Ubl conjugation pathway</keyword>
<dbReference type="STRING" id="691883.A0A058Z4W7"/>
<dbReference type="InterPro" id="IPR000608">
    <property type="entry name" value="UBC"/>
</dbReference>
<protein>
    <submittedName>
        <fullName evidence="6">Ubiquitin-conjugating enzyme E2 N</fullName>
    </submittedName>
</protein>
<evidence type="ECO:0000313" key="7">
    <source>
        <dbReference type="Proteomes" id="UP000030693"/>
    </source>
</evidence>
<keyword evidence="4" id="KW-0067">ATP-binding</keyword>
<evidence type="ECO:0000259" key="5">
    <source>
        <dbReference type="PROSITE" id="PS50127"/>
    </source>
</evidence>